<organism evidence="4 5">
    <name type="scientific">Ruminiclostridium sufflavum DSM 19573</name>
    <dbReference type="NCBI Taxonomy" id="1121337"/>
    <lineage>
        <taxon>Bacteria</taxon>
        <taxon>Bacillati</taxon>
        <taxon>Bacillota</taxon>
        <taxon>Clostridia</taxon>
        <taxon>Eubacteriales</taxon>
        <taxon>Oscillospiraceae</taxon>
        <taxon>Ruminiclostridium</taxon>
    </lineage>
</organism>
<evidence type="ECO:0000256" key="1">
    <source>
        <dbReference type="ARBA" id="ARBA00008950"/>
    </source>
</evidence>
<dbReference type="InterPro" id="IPR041802">
    <property type="entry name" value="MPP_YfcE"/>
</dbReference>
<comment type="cofactor">
    <cofactor evidence="2">
        <name>a divalent metal cation</name>
        <dbReference type="ChEBI" id="CHEBI:60240"/>
    </cofactor>
</comment>
<dbReference type="PANTHER" id="PTHR11124">
    <property type="entry name" value="VACUOLAR SORTING PROTEIN VPS29"/>
    <property type="match status" value="1"/>
</dbReference>
<dbReference type="CDD" id="cd00841">
    <property type="entry name" value="MPP_YfcE"/>
    <property type="match status" value="1"/>
</dbReference>
<dbReference type="Pfam" id="PF12850">
    <property type="entry name" value="Metallophos_2"/>
    <property type="match status" value="1"/>
</dbReference>
<feature type="domain" description="Calcineurin-like phosphoesterase" evidence="3">
    <location>
        <begin position="1"/>
        <end position="149"/>
    </location>
</feature>
<dbReference type="InterPro" id="IPR000979">
    <property type="entry name" value="Phosphodiesterase_MJ0936/Vps29"/>
</dbReference>
<keyword evidence="5" id="KW-1185">Reference proteome</keyword>
<dbReference type="Proteomes" id="UP000248132">
    <property type="component" value="Unassembled WGS sequence"/>
</dbReference>
<proteinExistence type="inferred from homology"/>
<keyword evidence="2" id="KW-0479">Metal-binding</keyword>
<evidence type="ECO:0000313" key="4">
    <source>
        <dbReference type="EMBL" id="PYG88851.1"/>
    </source>
</evidence>
<dbReference type="Gene3D" id="3.60.21.10">
    <property type="match status" value="1"/>
</dbReference>
<protein>
    <recommendedName>
        <fullName evidence="2">Phosphoesterase</fullName>
        <ecNumber evidence="2">3.1.4.-</ecNumber>
    </recommendedName>
</protein>
<dbReference type="EC" id="3.1.4.-" evidence="2"/>
<reference evidence="4 5" key="1">
    <citation type="submission" date="2018-06" db="EMBL/GenBank/DDBJ databases">
        <title>Genomic Encyclopedia of Type Strains, Phase I: the one thousand microbial genomes (KMG-I) project.</title>
        <authorList>
            <person name="Kyrpides N."/>
        </authorList>
    </citation>
    <scope>NUCLEOTIDE SEQUENCE [LARGE SCALE GENOMIC DNA]</scope>
    <source>
        <strain evidence="4 5">DSM 19573</strain>
    </source>
</reference>
<dbReference type="NCBIfam" id="TIGR00040">
    <property type="entry name" value="yfcE"/>
    <property type="match status" value="1"/>
</dbReference>
<dbReference type="GO" id="GO:0016787">
    <property type="term" value="F:hydrolase activity"/>
    <property type="evidence" value="ECO:0007669"/>
    <property type="project" value="UniProtKB-UniRule"/>
</dbReference>
<dbReference type="OrthoDB" id="9800565at2"/>
<accession>A0A318XMU2</accession>
<evidence type="ECO:0000256" key="2">
    <source>
        <dbReference type="RuleBase" id="RU362039"/>
    </source>
</evidence>
<comment type="caution">
    <text evidence="4">The sequence shown here is derived from an EMBL/GenBank/DDBJ whole genome shotgun (WGS) entry which is preliminary data.</text>
</comment>
<evidence type="ECO:0000313" key="5">
    <source>
        <dbReference type="Proteomes" id="UP000248132"/>
    </source>
</evidence>
<name>A0A318XMU2_9FIRM</name>
<dbReference type="RefSeq" id="WP_110461271.1">
    <property type="nucleotide sequence ID" value="NZ_QKMR01000005.1"/>
</dbReference>
<dbReference type="InterPro" id="IPR024654">
    <property type="entry name" value="Calcineurin-like_PHP_lpxH"/>
</dbReference>
<dbReference type="GO" id="GO:0046872">
    <property type="term" value="F:metal ion binding"/>
    <property type="evidence" value="ECO:0007669"/>
    <property type="project" value="UniProtKB-KW"/>
</dbReference>
<dbReference type="InterPro" id="IPR029052">
    <property type="entry name" value="Metallo-depent_PP-like"/>
</dbReference>
<sequence>MKVLVISDTHGYISNARYAIDKNPEAEMVIHLGDYCKDAVQLSKLYPGIIFEFVSGNCDNRSNAVCTEKTIEIENCRIFMTHGHNYSVKLNLRPILKRAEEENARLVLFGHTHIAGIDKEDNILLINPGSISQSRGSKPESYAVLDISEGKIKADIFYV</sequence>
<comment type="similarity">
    <text evidence="1 2">Belongs to the metallophosphoesterase superfamily. YfcE family.</text>
</comment>
<gene>
    <name evidence="4" type="ORF">LY28_01212</name>
</gene>
<evidence type="ECO:0000259" key="3">
    <source>
        <dbReference type="Pfam" id="PF12850"/>
    </source>
</evidence>
<dbReference type="EMBL" id="QKMR01000005">
    <property type="protein sequence ID" value="PYG88851.1"/>
    <property type="molecule type" value="Genomic_DNA"/>
</dbReference>
<dbReference type="SUPFAM" id="SSF56300">
    <property type="entry name" value="Metallo-dependent phosphatases"/>
    <property type="match status" value="1"/>
</dbReference>
<dbReference type="AlphaFoldDB" id="A0A318XMU2"/>